<dbReference type="EMBL" id="AP018203">
    <property type="protein sequence ID" value="BAY54094.1"/>
    <property type="molecule type" value="Genomic_DNA"/>
</dbReference>
<name>A0A1Z4JBE7_LEPBY</name>
<gene>
    <name evidence="2" type="ORF">NIES2135_09080</name>
</gene>
<organism evidence="2 3">
    <name type="scientific">Leptolyngbya boryana NIES-2135</name>
    <dbReference type="NCBI Taxonomy" id="1973484"/>
    <lineage>
        <taxon>Bacteria</taxon>
        <taxon>Bacillati</taxon>
        <taxon>Cyanobacteriota</taxon>
        <taxon>Cyanophyceae</taxon>
        <taxon>Leptolyngbyales</taxon>
        <taxon>Leptolyngbyaceae</taxon>
        <taxon>Leptolyngbya group</taxon>
        <taxon>Leptolyngbya</taxon>
    </lineage>
</organism>
<dbReference type="AlphaFoldDB" id="A0A1Z4JBE7"/>
<keyword evidence="3" id="KW-1185">Reference proteome</keyword>
<sequence>MLNPKELVLRPFPAALSEFQSADFTTQRRIIACPNPPIEAVQQGYAIALSSSEFDIHNVLQQLPSTFQPDLISLSARKMGFQPRGLDRLSCPTLMKIGDTFHWGDGSLNGIVRYCRSLNCDFHWVYQGVQHLHWFVEAGLKNVFWLPGTSVIDPYVPSKPAEKSYGVIFRGSESHLHAYRSQVLRYLQQADIEVDIQQKPYLDCLEDYVRAQIVLNCSLNGDTNRRVFEVLMAGGFLLTDRLSPQTGIQHLFREGEHLECYGSLPELVEKVKFYLAHPEKAEQIAIAGQQQLLSHYNQSLTQQKLYRYVFTQKIEPPFRLEHDRRITVIPNDQPSEALDQRLQLYQLIQELHRINPQLHGIYWRGKHRQLLADLVDLARLKLSYVESETAIESVKTWCAEIDIEHQVHWATPETLQSPAQLILVDLPETLRSARERLIELDPHLASSGLLLFIGQASVQQKTWLDLVLRSKSYQPTTISVDYCNWHEPLGAGACLTYVKSFTSDQSSPMPLTFTQLTWQTKMQQAIRVRKTAIARRVAQIKR</sequence>
<protein>
    <recommendedName>
        <fullName evidence="1">Spore protein YkvP/CgeB glycosyl transferase-like domain-containing protein</fullName>
    </recommendedName>
</protein>
<evidence type="ECO:0000313" key="2">
    <source>
        <dbReference type="EMBL" id="BAY54094.1"/>
    </source>
</evidence>
<proteinExistence type="predicted"/>
<evidence type="ECO:0000259" key="1">
    <source>
        <dbReference type="Pfam" id="PF13524"/>
    </source>
</evidence>
<dbReference type="Proteomes" id="UP000217895">
    <property type="component" value="Chromosome"/>
</dbReference>
<dbReference type="Pfam" id="PF13524">
    <property type="entry name" value="Glyco_trans_1_2"/>
    <property type="match status" value="1"/>
</dbReference>
<reference evidence="2 3" key="1">
    <citation type="submission" date="2017-06" db="EMBL/GenBank/DDBJ databases">
        <title>Genome sequencing of cyanobaciteial culture collection at National Institute for Environmental Studies (NIES).</title>
        <authorList>
            <person name="Hirose Y."/>
            <person name="Shimura Y."/>
            <person name="Fujisawa T."/>
            <person name="Nakamura Y."/>
            <person name="Kawachi M."/>
        </authorList>
    </citation>
    <scope>NUCLEOTIDE SEQUENCE [LARGE SCALE GENOMIC DNA]</scope>
    <source>
        <strain evidence="2 3">NIES-2135</strain>
    </source>
</reference>
<accession>A0A1Z4JBE7</accession>
<evidence type="ECO:0000313" key="3">
    <source>
        <dbReference type="Proteomes" id="UP000217895"/>
    </source>
</evidence>
<dbReference type="InterPro" id="IPR055259">
    <property type="entry name" value="YkvP/CgeB_Glyco_trans-like"/>
</dbReference>
<feature type="domain" description="Spore protein YkvP/CgeB glycosyl transferase-like" evidence="1">
    <location>
        <begin position="200"/>
        <end position="297"/>
    </location>
</feature>